<dbReference type="Ensembl" id="ENSLCAT00010054865.1">
    <property type="protein sequence ID" value="ENSLCAP00010053497.1"/>
    <property type="gene ID" value="ENSLCAG00010024872.1"/>
</dbReference>
<evidence type="ECO:0000313" key="3">
    <source>
        <dbReference type="Proteomes" id="UP000314980"/>
    </source>
</evidence>
<keyword evidence="3" id="KW-1185">Reference proteome</keyword>
<protein>
    <submittedName>
        <fullName evidence="2">Uncharacterized protein</fullName>
    </submittedName>
</protein>
<dbReference type="AlphaFoldDB" id="A0A4W6FQY6"/>
<reference evidence="2" key="3">
    <citation type="submission" date="2025-09" db="UniProtKB">
        <authorList>
            <consortium name="Ensembl"/>
        </authorList>
    </citation>
    <scope>IDENTIFICATION</scope>
</reference>
<name>A0A4W6FQY6_LATCA</name>
<reference evidence="3" key="1">
    <citation type="submission" date="2015-09" db="EMBL/GenBank/DDBJ databases">
        <authorList>
            <person name="Sai Rama Sridatta P."/>
        </authorList>
    </citation>
    <scope>NUCLEOTIDE SEQUENCE [LARGE SCALE GENOMIC DNA]</scope>
</reference>
<reference evidence="2" key="2">
    <citation type="submission" date="2025-08" db="UniProtKB">
        <authorList>
            <consortium name="Ensembl"/>
        </authorList>
    </citation>
    <scope>IDENTIFICATION</scope>
</reference>
<evidence type="ECO:0000313" key="2">
    <source>
        <dbReference type="Ensembl" id="ENSLCAP00010053497.1"/>
    </source>
</evidence>
<sequence>LPSIVEALNGTEEIRQRVFGVSADEGEEDPGSEKRGLGAPALLRKISPGWTAAGQEQEEHNDGEIKTLKSRWVVVMAPDETPFKSCLFTYRGHHRKS</sequence>
<organism evidence="2 3">
    <name type="scientific">Lates calcarifer</name>
    <name type="common">Barramundi</name>
    <name type="synonym">Holocentrus calcarifer</name>
    <dbReference type="NCBI Taxonomy" id="8187"/>
    <lineage>
        <taxon>Eukaryota</taxon>
        <taxon>Metazoa</taxon>
        <taxon>Chordata</taxon>
        <taxon>Craniata</taxon>
        <taxon>Vertebrata</taxon>
        <taxon>Euteleostomi</taxon>
        <taxon>Actinopterygii</taxon>
        <taxon>Neopterygii</taxon>
        <taxon>Teleostei</taxon>
        <taxon>Neoteleostei</taxon>
        <taxon>Acanthomorphata</taxon>
        <taxon>Carangaria</taxon>
        <taxon>Carangaria incertae sedis</taxon>
        <taxon>Centropomidae</taxon>
        <taxon>Lates</taxon>
    </lineage>
</organism>
<feature type="region of interest" description="Disordered" evidence="1">
    <location>
        <begin position="20"/>
        <end position="40"/>
    </location>
</feature>
<proteinExistence type="predicted"/>
<evidence type="ECO:0000256" key="1">
    <source>
        <dbReference type="SAM" id="MobiDB-lite"/>
    </source>
</evidence>
<dbReference type="InParanoid" id="A0A4W6FQY6"/>
<dbReference type="Proteomes" id="UP000314980">
    <property type="component" value="Unassembled WGS sequence"/>
</dbReference>
<accession>A0A4W6FQY6</accession>